<gene>
    <name evidence="5" type="ORF">AKO1_004783</name>
</gene>
<keyword evidence="3" id="KW-0732">Signal</keyword>
<feature type="domain" description="Ca3427-like PBP 2" evidence="4">
    <location>
        <begin position="108"/>
        <end position="211"/>
    </location>
</feature>
<reference evidence="5 6" key="1">
    <citation type="submission" date="2024-03" db="EMBL/GenBank/DDBJ databases">
        <title>The Acrasis kona genome and developmental transcriptomes reveal deep origins of eukaryotic multicellular pathways.</title>
        <authorList>
            <person name="Sheikh S."/>
            <person name="Fu C.-J."/>
            <person name="Brown M.W."/>
            <person name="Baldauf S.L."/>
        </authorList>
    </citation>
    <scope>NUCLEOTIDE SEQUENCE [LARGE SCALE GENOMIC DNA]</scope>
    <source>
        <strain evidence="5 6">ATCC MYA-3509</strain>
    </source>
</reference>
<keyword evidence="6" id="KW-1185">Reference proteome</keyword>
<dbReference type="SUPFAM" id="SSF53850">
    <property type="entry name" value="Periplasmic binding protein-like II"/>
    <property type="match status" value="1"/>
</dbReference>
<name>A0AAW2Z355_9EUKA</name>
<dbReference type="AlphaFoldDB" id="A0AAW2Z355"/>
<dbReference type="InterPro" id="IPR054364">
    <property type="entry name" value="Ca3427-like_PBP2"/>
</dbReference>
<dbReference type="Gene3D" id="3.40.190.10">
    <property type="entry name" value="Periplasmic binding protein-like II"/>
    <property type="match status" value="2"/>
</dbReference>
<organism evidence="5 6">
    <name type="scientific">Acrasis kona</name>
    <dbReference type="NCBI Taxonomy" id="1008807"/>
    <lineage>
        <taxon>Eukaryota</taxon>
        <taxon>Discoba</taxon>
        <taxon>Heterolobosea</taxon>
        <taxon>Tetramitia</taxon>
        <taxon>Eutetramitia</taxon>
        <taxon>Acrasidae</taxon>
        <taxon>Acrasis</taxon>
    </lineage>
</organism>
<evidence type="ECO:0000313" key="6">
    <source>
        <dbReference type="Proteomes" id="UP001431209"/>
    </source>
</evidence>
<evidence type="ECO:0000313" key="5">
    <source>
        <dbReference type="EMBL" id="KAL0484218.1"/>
    </source>
</evidence>
<dbReference type="PANTHER" id="PTHR30024">
    <property type="entry name" value="ALIPHATIC SULFONATES-BINDING PROTEIN-RELATED"/>
    <property type="match status" value="1"/>
</dbReference>
<evidence type="ECO:0000256" key="2">
    <source>
        <dbReference type="ARBA" id="ARBA00010742"/>
    </source>
</evidence>
<dbReference type="PANTHER" id="PTHR30024:SF47">
    <property type="entry name" value="TAURINE-BINDING PERIPLASMIC PROTEIN"/>
    <property type="match status" value="1"/>
</dbReference>
<evidence type="ECO:0000256" key="3">
    <source>
        <dbReference type="ARBA" id="ARBA00022729"/>
    </source>
</evidence>
<comment type="subcellular location">
    <subcellularLocation>
        <location evidence="1">Periplasm</location>
    </subcellularLocation>
</comment>
<comment type="caution">
    <text evidence="5">The sequence shown here is derived from an EMBL/GenBank/DDBJ whole genome shotgun (WGS) entry which is preliminary data.</text>
</comment>
<dbReference type="Pfam" id="PF22384">
    <property type="entry name" value="PBP2_Ca3427_like"/>
    <property type="match status" value="1"/>
</dbReference>
<evidence type="ECO:0000256" key="1">
    <source>
        <dbReference type="ARBA" id="ARBA00004418"/>
    </source>
</evidence>
<dbReference type="EMBL" id="JAOPGA020001028">
    <property type="protein sequence ID" value="KAL0484218.1"/>
    <property type="molecule type" value="Genomic_DNA"/>
</dbReference>
<evidence type="ECO:0000259" key="4">
    <source>
        <dbReference type="Pfam" id="PF22384"/>
    </source>
</evidence>
<sequence>MHTSAENKIIRGPPTPEDISQVLRVGVVPEHFSTPFHLAFQEGIFDKYGVAVDAIEYPRGTGSMCLALRDNQLDVAIALTEGLTSDIIKNGDDSYRIAGTYVQTPLKWGIVTSSKSTTVKKLSDLHNKTIGISRFGSGSHIMSFLLAEREHWYKEEESTSDHQLSINFKVCGGLDDLRSALQQGSIDGFLWETFMLKHYVDNGELNQIGDISTPWPCFMVAIRNDVYKKRSREVQRFFEAITRCTELFHEKKQESLDFISKSCHLQMTDAESWYKTVMFAKQADQISQKVIHDTTRILQRAKVLPEHVDDQIKLYDCENVVE</sequence>
<accession>A0AAW2Z355</accession>
<comment type="similarity">
    <text evidence="2">Belongs to the bacterial solute-binding protein SsuA/TauA family.</text>
</comment>
<protein>
    <submittedName>
        <fullName evidence="5">POT1</fullName>
    </submittedName>
</protein>
<dbReference type="Proteomes" id="UP001431209">
    <property type="component" value="Unassembled WGS sequence"/>
</dbReference>
<proteinExistence type="inferred from homology"/>